<dbReference type="AlphaFoldDB" id="A0A1M5NQF4"/>
<evidence type="ECO:0000313" key="4">
    <source>
        <dbReference type="Proteomes" id="UP000184532"/>
    </source>
</evidence>
<evidence type="ECO:0000256" key="2">
    <source>
        <dbReference type="SAM" id="SignalP"/>
    </source>
</evidence>
<accession>A0A1M5NQF4</accession>
<feature type="chain" id="PRO_5012499984" description="Secreted protein" evidence="2">
    <location>
        <begin position="17"/>
        <end position="48"/>
    </location>
</feature>
<organism evidence="3 4">
    <name type="scientific">Flagellimonas flava</name>
    <dbReference type="NCBI Taxonomy" id="570519"/>
    <lineage>
        <taxon>Bacteria</taxon>
        <taxon>Pseudomonadati</taxon>
        <taxon>Bacteroidota</taxon>
        <taxon>Flavobacteriia</taxon>
        <taxon>Flavobacteriales</taxon>
        <taxon>Flavobacteriaceae</taxon>
        <taxon>Flagellimonas</taxon>
    </lineage>
</organism>
<dbReference type="Proteomes" id="UP000184532">
    <property type="component" value="Unassembled WGS sequence"/>
</dbReference>
<reference evidence="4" key="1">
    <citation type="submission" date="2016-11" db="EMBL/GenBank/DDBJ databases">
        <authorList>
            <person name="Varghese N."/>
            <person name="Submissions S."/>
        </authorList>
    </citation>
    <scope>NUCLEOTIDE SEQUENCE [LARGE SCALE GENOMIC DNA]</scope>
    <source>
        <strain evidence="4">DSM 22638</strain>
    </source>
</reference>
<dbReference type="RefSeq" id="WP_165614913.1">
    <property type="nucleotide sequence ID" value="NZ_FQWL01000005.1"/>
</dbReference>
<feature type="region of interest" description="Disordered" evidence="1">
    <location>
        <begin position="26"/>
        <end position="48"/>
    </location>
</feature>
<name>A0A1M5NQF4_9FLAO</name>
<evidence type="ECO:0000313" key="3">
    <source>
        <dbReference type="EMBL" id="SHG91718.1"/>
    </source>
</evidence>
<evidence type="ECO:0008006" key="5">
    <source>
        <dbReference type="Google" id="ProtNLM"/>
    </source>
</evidence>
<sequence length="48" mass="5337">MKIVLLFITLFFSALALSGCTNDEGENDLDFISPDEEENVVSQQVSKE</sequence>
<protein>
    <recommendedName>
        <fullName evidence="5">Secreted protein</fullName>
    </recommendedName>
</protein>
<dbReference type="EMBL" id="FQWL01000005">
    <property type="protein sequence ID" value="SHG91718.1"/>
    <property type="molecule type" value="Genomic_DNA"/>
</dbReference>
<gene>
    <name evidence="3" type="ORF">SAMN04488116_2924</name>
</gene>
<dbReference type="PROSITE" id="PS51257">
    <property type="entry name" value="PROKAR_LIPOPROTEIN"/>
    <property type="match status" value="1"/>
</dbReference>
<keyword evidence="4" id="KW-1185">Reference proteome</keyword>
<proteinExistence type="predicted"/>
<feature type="signal peptide" evidence="2">
    <location>
        <begin position="1"/>
        <end position="16"/>
    </location>
</feature>
<keyword evidence="2" id="KW-0732">Signal</keyword>
<evidence type="ECO:0000256" key="1">
    <source>
        <dbReference type="SAM" id="MobiDB-lite"/>
    </source>
</evidence>
<feature type="compositionally biased region" description="Acidic residues" evidence="1">
    <location>
        <begin position="26"/>
        <end position="39"/>
    </location>
</feature>